<accession>A0A167KM08</accession>
<comment type="similarity">
    <text evidence="3 9">Belongs to the nonaspanin (TM9SF) (TC 9.A.2) family.</text>
</comment>
<dbReference type="OrthoDB" id="1666796at2759"/>
<dbReference type="InParanoid" id="A0A167KM08"/>
<feature type="transmembrane region" description="Helical" evidence="9">
    <location>
        <begin position="603"/>
        <end position="621"/>
    </location>
</feature>
<sequence>MRRLILKLGDYSILDTTIISAILHTSSSLALPDPEFGVSCWLDMYPDEMYNRQAAFSFAIFLKRSDTSDLLVVLVVVTVHAIWRAHWNFVSKECAFLAGMIAARASSVMLQNLHQYHLRFAMAIRLFPLLFLISFVGASTYQKDQPIALYYNKLFTYGTHLPIAYSSPSFLCPPIPSRNALFDSTWLAMERDLRGDRPVQSDLNIVVGQDMQCQTVCSKGWSVEDAMNAKQFIENDYQVEWWLDGLPGATVSYTNKVSTRSYRVGFPLGQVLNGQTYINNHVAIHVLYTTDDNDNHDNEVTDKDNDDDYANNSRISIIGFEVYPDSVQNGDCNHPAVDYPKQQVLERKSSIRYTYSVTWKQTTLTDQSRWDKYVLETPPKKNLVATVNSVVVALLLLGVIAVILLKTASKDSFDDVEYKLHEDFEDNVGWRLIHRDVFRRPIYAGLLAPLVGSGIQLITASFVTAGCVMLGTCHPAQPGALLLRFMIGQMPGCLLAGFVTGKIYRMFKGKPWVLNGCLTAFIVPGFVVVCLVLQTMMGWTQLSSIAIPLRGWVILIMVWWGVMTPMTLMGAYVGHRSKVIEHPVRPSSIARIIPHKQWYQRPMASIVLAGVLPFVVLSMTYHEWLNSIWSGNVVFSMNEAFWTFSLYATTVTEITVVLVFFQLCTEDYNWWWMSFASGAAPSLWMAGYGLVHYLTLTSNPSVVGGLVYAVHMLLGCILVGVSSGALGFLSACVMVRRIYSAVKVD</sequence>
<name>A0A167KM08_PHYB8</name>
<dbReference type="RefSeq" id="XP_018286445.1">
    <property type="nucleotide sequence ID" value="XM_018438738.1"/>
</dbReference>
<evidence type="ECO:0000256" key="4">
    <source>
        <dbReference type="ARBA" id="ARBA00022692"/>
    </source>
</evidence>
<dbReference type="AlphaFoldDB" id="A0A167KM08"/>
<evidence type="ECO:0000313" key="11">
    <source>
        <dbReference type="Proteomes" id="UP000077315"/>
    </source>
</evidence>
<evidence type="ECO:0000256" key="5">
    <source>
        <dbReference type="ARBA" id="ARBA00022729"/>
    </source>
</evidence>
<evidence type="ECO:0000256" key="9">
    <source>
        <dbReference type="RuleBase" id="RU363079"/>
    </source>
</evidence>
<dbReference type="InterPro" id="IPR004240">
    <property type="entry name" value="EMP70"/>
</dbReference>
<dbReference type="GO" id="GO:0005794">
    <property type="term" value="C:Golgi apparatus"/>
    <property type="evidence" value="ECO:0007669"/>
    <property type="project" value="UniProtKB-SubCell"/>
</dbReference>
<keyword evidence="5" id="KW-0732">Signal</keyword>
<feature type="transmembrane region" description="Helical" evidence="9">
    <location>
        <begin position="441"/>
        <end position="462"/>
    </location>
</feature>
<feature type="transmembrane region" description="Helical" evidence="9">
    <location>
        <begin position="482"/>
        <end position="500"/>
    </location>
</feature>
<dbReference type="STRING" id="763407.A0A167KM08"/>
<dbReference type="GO" id="GO:0072657">
    <property type="term" value="P:protein localization to membrane"/>
    <property type="evidence" value="ECO:0007669"/>
    <property type="project" value="TreeGrafter"/>
</dbReference>
<comment type="subcellular location">
    <subcellularLocation>
        <location evidence="2">Golgi apparatus</location>
    </subcellularLocation>
    <subcellularLocation>
        <location evidence="1">Membrane</location>
        <topology evidence="1">Multi-pass membrane protein</topology>
    </subcellularLocation>
</comment>
<feature type="transmembrane region" description="Helical" evidence="9">
    <location>
        <begin position="512"/>
        <end position="537"/>
    </location>
</feature>
<keyword evidence="11" id="KW-1185">Reference proteome</keyword>
<dbReference type="PANTHER" id="PTHR10766:SF55">
    <property type="entry name" value="TRANSMEMBRANE 9 SUPERFAMILY MEMBER 4"/>
    <property type="match status" value="1"/>
</dbReference>
<feature type="transmembrane region" description="Helical" evidence="9">
    <location>
        <begin position="641"/>
        <end position="663"/>
    </location>
</feature>
<keyword evidence="6 9" id="KW-1133">Transmembrane helix</keyword>
<reference evidence="11" key="1">
    <citation type="submission" date="2015-06" db="EMBL/GenBank/DDBJ databases">
        <title>Expansion of signal transduction pathways in fungi by whole-genome duplication.</title>
        <authorList>
            <consortium name="DOE Joint Genome Institute"/>
            <person name="Corrochano L.M."/>
            <person name="Kuo A."/>
            <person name="Marcet-Houben M."/>
            <person name="Polaino S."/>
            <person name="Salamov A."/>
            <person name="Villalobos J.M."/>
            <person name="Alvarez M.I."/>
            <person name="Avalos J."/>
            <person name="Benito E.P."/>
            <person name="Benoit I."/>
            <person name="Burger G."/>
            <person name="Camino L.P."/>
            <person name="Canovas D."/>
            <person name="Cerda-Olmedo E."/>
            <person name="Cheng J.-F."/>
            <person name="Dominguez A."/>
            <person name="Elias M."/>
            <person name="Eslava A.P."/>
            <person name="Glaser F."/>
            <person name="Grimwood J."/>
            <person name="Gutierrez G."/>
            <person name="Heitman J."/>
            <person name="Henrissat B."/>
            <person name="Iturriaga E.A."/>
            <person name="Lang B.F."/>
            <person name="Lavin J.L."/>
            <person name="Lee S."/>
            <person name="Li W."/>
            <person name="Lindquist E."/>
            <person name="Lopez-Garcia S."/>
            <person name="Luque E.M."/>
            <person name="Marcos A.T."/>
            <person name="Martin J."/>
            <person name="McCluskey K."/>
            <person name="Medina H.R."/>
            <person name="Miralles-Duran A."/>
            <person name="Miyazaki A."/>
            <person name="Munoz-Torres E."/>
            <person name="Oguiza J.A."/>
            <person name="Ohm R."/>
            <person name="Olmedo M."/>
            <person name="Orejas M."/>
            <person name="Ortiz-Castellanos L."/>
            <person name="Pisabarro A.G."/>
            <person name="Rodriguez-Romero J."/>
            <person name="Ruiz-Herrera J."/>
            <person name="Ruiz-Vazquez R."/>
            <person name="Sanz C."/>
            <person name="Schackwitz W."/>
            <person name="Schmutz J."/>
            <person name="Shahriari M."/>
            <person name="Shelest E."/>
            <person name="Silva-Franco F."/>
            <person name="Soanes D."/>
            <person name="Syed K."/>
            <person name="Tagua V.G."/>
            <person name="Talbot N.J."/>
            <person name="Thon M."/>
            <person name="De vries R.P."/>
            <person name="Wiebenga A."/>
            <person name="Yadav J.S."/>
            <person name="Braun E.L."/>
            <person name="Baker S."/>
            <person name="Garre V."/>
            <person name="Horwitz B."/>
            <person name="Torres-Martinez S."/>
            <person name="Idnurm A."/>
            <person name="Herrera-Estrella A."/>
            <person name="Gabaldon T."/>
            <person name="Grigoriev I.V."/>
        </authorList>
    </citation>
    <scope>NUCLEOTIDE SEQUENCE [LARGE SCALE GENOMIC DNA]</scope>
    <source>
        <strain evidence="11">NRRL 1555(-)</strain>
    </source>
</reference>
<dbReference type="PANTHER" id="PTHR10766">
    <property type="entry name" value="TRANSMEMBRANE 9 SUPERFAMILY PROTEIN"/>
    <property type="match status" value="1"/>
</dbReference>
<feature type="transmembrane region" description="Helical" evidence="9">
    <location>
        <begin position="670"/>
        <end position="694"/>
    </location>
</feature>
<evidence type="ECO:0000256" key="3">
    <source>
        <dbReference type="ARBA" id="ARBA00005227"/>
    </source>
</evidence>
<keyword evidence="4 9" id="KW-0812">Transmembrane</keyword>
<dbReference type="Proteomes" id="UP000077315">
    <property type="component" value="Unassembled WGS sequence"/>
</dbReference>
<feature type="transmembrane region" description="Helical" evidence="9">
    <location>
        <begin position="706"/>
        <end position="729"/>
    </location>
</feature>
<evidence type="ECO:0000313" key="10">
    <source>
        <dbReference type="EMBL" id="OAD68405.1"/>
    </source>
</evidence>
<gene>
    <name evidence="10" type="ORF">PHYBLDRAFT_183250</name>
</gene>
<dbReference type="GeneID" id="28999644"/>
<evidence type="ECO:0000256" key="7">
    <source>
        <dbReference type="ARBA" id="ARBA00023034"/>
    </source>
</evidence>
<proteinExistence type="inferred from homology"/>
<keyword evidence="8 9" id="KW-0472">Membrane</keyword>
<evidence type="ECO:0000256" key="6">
    <source>
        <dbReference type="ARBA" id="ARBA00022989"/>
    </source>
</evidence>
<feature type="transmembrane region" description="Helical" evidence="9">
    <location>
        <begin position="549"/>
        <end position="573"/>
    </location>
</feature>
<evidence type="ECO:0000256" key="1">
    <source>
        <dbReference type="ARBA" id="ARBA00004141"/>
    </source>
</evidence>
<protein>
    <recommendedName>
        <fullName evidence="9">Transmembrane 9 superfamily member</fullName>
    </recommendedName>
</protein>
<keyword evidence="7" id="KW-0333">Golgi apparatus</keyword>
<dbReference type="EMBL" id="KV440995">
    <property type="protein sequence ID" value="OAD68405.1"/>
    <property type="molecule type" value="Genomic_DNA"/>
</dbReference>
<dbReference type="GO" id="GO:0016020">
    <property type="term" value="C:membrane"/>
    <property type="evidence" value="ECO:0007669"/>
    <property type="project" value="UniProtKB-SubCell"/>
</dbReference>
<dbReference type="Pfam" id="PF02990">
    <property type="entry name" value="EMP70"/>
    <property type="match status" value="1"/>
</dbReference>
<dbReference type="VEuPathDB" id="FungiDB:PHYBLDRAFT_183250"/>
<evidence type="ECO:0000256" key="2">
    <source>
        <dbReference type="ARBA" id="ARBA00004555"/>
    </source>
</evidence>
<feature type="transmembrane region" description="Helical" evidence="9">
    <location>
        <begin position="383"/>
        <end position="405"/>
    </location>
</feature>
<evidence type="ECO:0000256" key="8">
    <source>
        <dbReference type="ARBA" id="ARBA00023136"/>
    </source>
</evidence>
<organism evidence="10 11">
    <name type="scientific">Phycomyces blakesleeanus (strain ATCC 8743b / DSM 1359 / FGSC 10004 / NBRC 33097 / NRRL 1555)</name>
    <dbReference type="NCBI Taxonomy" id="763407"/>
    <lineage>
        <taxon>Eukaryota</taxon>
        <taxon>Fungi</taxon>
        <taxon>Fungi incertae sedis</taxon>
        <taxon>Mucoromycota</taxon>
        <taxon>Mucoromycotina</taxon>
        <taxon>Mucoromycetes</taxon>
        <taxon>Mucorales</taxon>
        <taxon>Phycomycetaceae</taxon>
        <taxon>Phycomyces</taxon>
    </lineage>
</organism>